<keyword evidence="2 3" id="KW-0238">DNA-binding</keyword>
<dbReference type="GO" id="GO:0043565">
    <property type="term" value="F:sequence-specific DNA binding"/>
    <property type="evidence" value="ECO:0007669"/>
    <property type="project" value="InterPro"/>
</dbReference>
<evidence type="ECO:0000313" key="5">
    <source>
        <dbReference type="EMBL" id="OWF55665.1"/>
    </source>
</evidence>
<dbReference type="STRING" id="6573.A0A210R3Y7"/>
<dbReference type="PANTHER" id="PTHR11849">
    <property type="entry name" value="ETS"/>
    <property type="match status" value="1"/>
</dbReference>
<evidence type="ECO:0000259" key="4">
    <source>
        <dbReference type="PROSITE" id="PS50061"/>
    </source>
</evidence>
<dbReference type="Pfam" id="PF00178">
    <property type="entry name" value="Ets"/>
    <property type="match status" value="1"/>
</dbReference>
<dbReference type="GO" id="GO:0000981">
    <property type="term" value="F:DNA-binding transcription factor activity, RNA polymerase II-specific"/>
    <property type="evidence" value="ECO:0007669"/>
    <property type="project" value="TreeGrafter"/>
</dbReference>
<dbReference type="InterPro" id="IPR036390">
    <property type="entry name" value="WH_DNA-bd_sf"/>
</dbReference>
<dbReference type="InterPro" id="IPR046328">
    <property type="entry name" value="ETS_fam"/>
</dbReference>
<keyword evidence="3" id="KW-0539">Nucleus</keyword>
<dbReference type="EMBL" id="NEDP02000533">
    <property type="protein sequence ID" value="OWF55665.1"/>
    <property type="molecule type" value="Genomic_DNA"/>
</dbReference>
<dbReference type="SMART" id="SM00413">
    <property type="entry name" value="ETS"/>
    <property type="match status" value="1"/>
</dbReference>
<dbReference type="SUPFAM" id="SSF46785">
    <property type="entry name" value="Winged helix' DNA-binding domain"/>
    <property type="match status" value="1"/>
</dbReference>
<keyword evidence="6" id="KW-1185">Reference proteome</keyword>
<dbReference type="AlphaFoldDB" id="A0A210R3Y7"/>
<protein>
    <submittedName>
        <fullName evidence="5">ETS-related transcription factor Elf-4</fullName>
    </submittedName>
</protein>
<dbReference type="InterPro" id="IPR036388">
    <property type="entry name" value="WH-like_DNA-bd_sf"/>
</dbReference>
<comment type="caution">
    <text evidence="5">The sequence shown here is derived from an EMBL/GenBank/DDBJ whole genome shotgun (WGS) entry which is preliminary data.</text>
</comment>
<dbReference type="GO" id="GO:0030154">
    <property type="term" value="P:cell differentiation"/>
    <property type="evidence" value="ECO:0007669"/>
    <property type="project" value="TreeGrafter"/>
</dbReference>
<sequence>MDAGTMINYQVCYENQTGHTNCEFLYDVSTDATKYSYGTYDPSADWPNLHDLESYTDSEPAIHDYINLILPNHGENSEFLNMTPQTNFVTGDSESDTDSVMLSLEEYREFTRSSKQEDYPETMSVSSIGSGQFDCYQPPPIPSPVYHAYNNQTLPSFDQLVQSTTKHYTTTTRPCVSDDEGDEESEAIVKKGKRGAKNILLWKFLLDELADVHQKHIRWISCKEGTFRFVDTAEISKMWGAKKRKNDMNFEKLSRGIRHYYKSGFMRREDGTRLVYKFNWKKVPKEYRRRFAL</sequence>
<dbReference type="Proteomes" id="UP000242188">
    <property type="component" value="Unassembled WGS sequence"/>
</dbReference>
<dbReference type="InterPro" id="IPR000418">
    <property type="entry name" value="Ets_dom"/>
</dbReference>
<dbReference type="OrthoDB" id="5961210at2759"/>
<dbReference type="PRINTS" id="PR00454">
    <property type="entry name" value="ETSDOMAIN"/>
</dbReference>
<feature type="domain" description="ETS" evidence="4">
    <location>
        <begin position="199"/>
        <end position="279"/>
    </location>
</feature>
<evidence type="ECO:0000256" key="2">
    <source>
        <dbReference type="ARBA" id="ARBA00023125"/>
    </source>
</evidence>
<reference evidence="5 6" key="1">
    <citation type="journal article" date="2017" name="Nat. Ecol. Evol.">
        <title>Scallop genome provides insights into evolution of bilaterian karyotype and development.</title>
        <authorList>
            <person name="Wang S."/>
            <person name="Zhang J."/>
            <person name="Jiao W."/>
            <person name="Li J."/>
            <person name="Xun X."/>
            <person name="Sun Y."/>
            <person name="Guo X."/>
            <person name="Huan P."/>
            <person name="Dong B."/>
            <person name="Zhang L."/>
            <person name="Hu X."/>
            <person name="Sun X."/>
            <person name="Wang J."/>
            <person name="Zhao C."/>
            <person name="Wang Y."/>
            <person name="Wang D."/>
            <person name="Huang X."/>
            <person name="Wang R."/>
            <person name="Lv J."/>
            <person name="Li Y."/>
            <person name="Zhang Z."/>
            <person name="Liu B."/>
            <person name="Lu W."/>
            <person name="Hui Y."/>
            <person name="Liang J."/>
            <person name="Zhou Z."/>
            <person name="Hou R."/>
            <person name="Li X."/>
            <person name="Liu Y."/>
            <person name="Li H."/>
            <person name="Ning X."/>
            <person name="Lin Y."/>
            <person name="Zhao L."/>
            <person name="Xing Q."/>
            <person name="Dou J."/>
            <person name="Li Y."/>
            <person name="Mao J."/>
            <person name="Guo H."/>
            <person name="Dou H."/>
            <person name="Li T."/>
            <person name="Mu C."/>
            <person name="Jiang W."/>
            <person name="Fu Q."/>
            <person name="Fu X."/>
            <person name="Miao Y."/>
            <person name="Liu J."/>
            <person name="Yu Q."/>
            <person name="Li R."/>
            <person name="Liao H."/>
            <person name="Li X."/>
            <person name="Kong Y."/>
            <person name="Jiang Z."/>
            <person name="Chourrout D."/>
            <person name="Li R."/>
            <person name="Bao Z."/>
        </authorList>
    </citation>
    <scope>NUCLEOTIDE SEQUENCE [LARGE SCALE GENOMIC DNA]</scope>
    <source>
        <strain evidence="5 6">PY_sf001</strain>
    </source>
</reference>
<evidence type="ECO:0000256" key="1">
    <source>
        <dbReference type="ARBA" id="ARBA00005562"/>
    </source>
</evidence>
<dbReference type="PROSITE" id="PS50061">
    <property type="entry name" value="ETS_DOMAIN_3"/>
    <property type="match status" value="1"/>
</dbReference>
<comment type="similarity">
    <text evidence="1 3">Belongs to the ETS family.</text>
</comment>
<evidence type="ECO:0000313" key="6">
    <source>
        <dbReference type="Proteomes" id="UP000242188"/>
    </source>
</evidence>
<organism evidence="5 6">
    <name type="scientific">Mizuhopecten yessoensis</name>
    <name type="common">Japanese scallop</name>
    <name type="synonym">Patinopecten yessoensis</name>
    <dbReference type="NCBI Taxonomy" id="6573"/>
    <lineage>
        <taxon>Eukaryota</taxon>
        <taxon>Metazoa</taxon>
        <taxon>Spiralia</taxon>
        <taxon>Lophotrochozoa</taxon>
        <taxon>Mollusca</taxon>
        <taxon>Bivalvia</taxon>
        <taxon>Autobranchia</taxon>
        <taxon>Pteriomorphia</taxon>
        <taxon>Pectinida</taxon>
        <taxon>Pectinoidea</taxon>
        <taxon>Pectinidae</taxon>
        <taxon>Mizuhopecten</taxon>
    </lineage>
</organism>
<dbReference type="GO" id="GO:0005634">
    <property type="term" value="C:nucleus"/>
    <property type="evidence" value="ECO:0007669"/>
    <property type="project" value="UniProtKB-SubCell"/>
</dbReference>
<name>A0A210R3Y7_MIZYE</name>
<evidence type="ECO:0000256" key="3">
    <source>
        <dbReference type="RuleBase" id="RU004019"/>
    </source>
</evidence>
<dbReference type="Gene3D" id="1.10.10.10">
    <property type="entry name" value="Winged helix-like DNA-binding domain superfamily/Winged helix DNA-binding domain"/>
    <property type="match status" value="1"/>
</dbReference>
<accession>A0A210R3Y7</accession>
<gene>
    <name evidence="5" type="ORF">KP79_PYT17897</name>
</gene>
<proteinExistence type="inferred from homology"/>
<comment type="subcellular location">
    <subcellularLocation>
        <location evidence="3">Nucleus</location>
    </subcellularLocation>
</comment>